<gene>
    <name evidence="8" type="ORF">ACFO0S_09340</name>
</gene>
<feature type="domain" description="RNA polymerase sigma-70 region 4" evidence="7">
    <location>
        <begin position="195"/>
        <end position="243"/>
    </location>
</feature>
<dbReference type="CDD" id="cd06171">
    <property type="entry name" value="Sigma70_r4"/>
    <property type="match status" value="1"/>
</dbReference>
<dbReference type="Proteomes" id="UP001595733">
    <property type="component" value="Unassembled WGS sequence"/>
</dbReference>
<proteinExistence type="predicted"/>
<dbReference type="PANTHER" id="PTHR30385:SF7">
    <property type="entry name" value="RNA POLYMERASE SIGMA FACTOR FLIA"/>
    <property type="match status" value="1"/>
</dbReference>
<sequence length="252" mass="29120">MTVLEDQKQLLEWQKTKDDVQGNQLVERYMPLVEYVTHRIGLQLPPSVDPGEIRSLGLEGLYDALTKYKPSFETKFETYATWRIKGAILDGLRKLDWLPRGLRDEVKKIDQAYLTLQQQHQREVTDDEVAAYLEMTVPQVKRVVRNSSLALVSSLHQEQFQEAEIDSQSSLHKAQVTIPEQEIVKQAVRDQLQEAIQQLPEKEKLVVSLAYQEELRFTEIAEILSVSVSRVSQIHSKAMSRLRLAVYDVLEY</sequence>
<dbReference type="InterPro" id="IPR007627">
    <property type="entry name" value="RNA_pol_sigma70_r2"/>
</dbReference>
<dbReference type="Pfam" id="PF04542">
    <property type="entry name" value="Sigma70_r2"/>
    <property type="match status" value="1"/>
</dbReference>
<evidence type="ECO:0000256" key="2">
    <source>
        <dbReference type="ARBA" id="ARBA00023082"/>
    </source>
</evidence>
<dbReference type="InterPro" id="IPR013324">
    <property type="entry name" value="RNA_pol_sigma_r3/r4-like"/>
</dbReference>
<dbReference type="Pfam" id="PF04545">
    <property type="entry name" value="Sigma70_r4"/>
    <property type="match status" value="1"/>
</dbReference>
<dbReference type="Gene3D" id="1.20.140.160">
    <property type="match status" value="1"/>
</dbReference>
<organism evidence="8 9">
    <name type="scientific">Chryseomicrobium palamuruense</name>
    <dbReference type="NCBI Taxonomy" id="682973"/>
    <lineage>
        <taxon>Bacteria</taxon>
        <taxon>Bacillati</taxon>
        <taxon>Bacillota</taxon>
        <taxon>Bacilli</taxon>
        <taxon>Bacillales</taxon>
        <taxon>Caryophanaceae</taxon>
        <taxon>Chryseomicrobium</taxon>
    </lineage>
</organism>
<dbReference type="Pfam" id="PF04539">
    <property type="entry name" value="Sigma70_r3"/>
    <property type="match status" value="1"/>
</dbReference>
<reference evidence="9" key="1">
    <citation type="journal article" date="2019" name="Int. J. Syst. Evol. Microbiol.">
        <title>The Global Catalogue of Microorganisms (GCM) 10K type strain sequencing project: providing services to taxonomists for standard genome sequencing and annotation.</title>
        <authorList>
            <consortium name="The Broad Institute Genomics Platform"/>
            <consortium name="The Broad Institute Genome Sequencing Center for Infectious Disease"/>
            <person name="Wu L."/>
            <person name="Ma J."/>
        </authorList>
    </citation>
    <scope>NUCLEOTIDE SEQUENCE [LARGE SCALE GENOMIC DNA]</scope>
    <source>
        <strain evidence="9">CCUG 50353</strain>
    </source>
</reference>
<evidence type="ECO:0000256" key="4">
    <source>
        <dbReference type="ARBA" id="ARBA00023163"/>
    </source>
</evidence>
<dbReference type="EMBL" id="JBHSEF010000022">
    <property type="protein sequence ID" value="MFC4355248.1"/>
    <property type="molecule type" value="Genomic_DNA"/>
</dbReference>
<dbReference type="InterPro" id="IPR007630">
    <property type="entry name" value="RNA_pol_sigma70_r4"/>
</dbReference>
<dbReference type="InterPro" id="IPR007624">
    <property type="entry name" value="RNA_pol_sigma70_r3"/>
</dbReference>
<dbReference type="PIRSF" id="PIRSF000770">
    <property type="entry name" value="RNA_pol_sigma-SigE/K"/>
    <property type="match status" value="1"/>
</dbReference>
<dbReference type="NCBIfam" id="NF005413">
    <property type="entry name" value="PRK06986.1"/>
    <property type="match status" value="1"/>
</dbReference>
<evidence type="ECO:0000256" key="1">
    <source>
        <dbReference type="ARBA" id="ARBA00023015"/>
    </source>
</evidence>
<keyword evidence="3" id="KW-0238">DNA-binding</keyword>
<keyword evidence="9" id="KW-1185">Reference proteome</keyword>
<evidence type="ECO:0000313" key="8">
    <source>
        <dbReference type="EMBL" id="MFC4355248.1"/>
    </source>
</evidence>
<evidence type="ECO:0000313" key="9">
    <source>
        <dbReference type="Proteomes" id="UP001595733"/>
    </source>
</evidence>
<keyword evidence="1" id="KW-0805">Transcription regulation</keyword>
<keyword evidence="4" id="KW-0804">Transcription</keyword>
<accession>A0ABV8UXH7</accession>
<dbReference type="InterPro" id="IPR014284">
    <property type="entry name" value="RNA_pol_sigma-70_dom"/>
</dbReference>
<evidence type="ECO:0000256" key="3">
    <source>
        <dbReference type="ARBA" id="ARBA00023125"/>
    </source>
</evidence>
<protein>
    <submittedName>
        <fullName evidence="8">FliA/WhiG family RNA polymerase sigma factor</fullName>
    </submittedName>
</protein>
<name>A0ABV8UXH7_9BACL</name>
<dbReference type="PRINTS" id="PR00046">
    <property type="entry name" value="SIGMA70FCT"/>
</dbReference>
<comment type="caution">
    <text evidence="8">The sequence shown here is derived from an EMBL/GenBank/DDBJ whole genome shotgun (WGS) entry which is preliminary data.</text>
</comment>
<dbReference type="RefSeq" id="WP_378141656.1">
    <property type="nucleotide sequence ID" value="NZ_JBHSEF010000022.1"/>
</dbReference>
<dbReference type="PANTHER" id="PTHR30385">
    <property type="entry name" value="SIGMA FACTOR F FLAGELLAR"/>
    <property type="match status" value="1"/>
</dbReference>
<evidence type="ECO:0000259" key="7">
    <source>
        <dbReference type="Pfam" id="PF04545"/>
    </source>
</evidence>
<dbReference type="SUPFAM" id="SSF88659">
    <property type="entry name" value="Sigma3 and sigma4 domains of RNA polymerase sigma factors"/>
    <property type="match status" value="2"/>
</dbReference>
<dbReference type="NCBIfam" id="TIGR02937">
    <property type="entry name" value="sigma70-ECF"/>
    <property type="match status" value="1"/>
</dbReference>
<dbReference type="Gene3D" id="1.10.1740.10">
    <property type="match status" value="1"/>
</dbReference>
<dbReference type="SUPFAM" id="SSF88946">
    <property type="entry name" value="Sigma2 domain of RNA polymerase sigma factors"/>
    <property type="match status" value="1"/>
</dbReference>
<dbReference type="InterPro" id="IPR013325">
    <property type="entry name" value="RNA_pol_sigma_r2"/>
</dbReference>
<keyword evidence="2" id="KW-0731">Sigma factor</keyword>
<evidence type="ECO:0000259" key="5">
    <source>
        <dbReference type="Pfam" id="PF04539"/>
    </source>
</evidence>
<evidence type="ECO:0000259" key="6">
    <source>
        <dbReference type="Pfam" id="PF04542"/>
    </source>
</evidence>
<feature type="domain" description="RNA polymerase sigma-70 region 2" evidence="6">
    <location>
        <begin position="25"/>
        <end position="97"/>
    </location>
</feature>
<dbReference type="InterPro" id="IPR012845">
    <property type="entry name" value="RNA_pol_sigma_FliA_WhiG"/>
</dbReference>
<feature type="domain" description="RNA polymerase sigma-70 region 3" evidence="5">
    <location>
        <begin position="106"/>
        <end position="177"/>
    </location>
</feature>
<dbReference type="NCBIfam" id="TIGR02479">
    <property type="entry name" value="FliA_WhiG"/>
    <property type="match status" value="1"/>
</dbReference>
<dbReference type="InterPro" id="IPR000943">
    <property type="entry name" value="RNA_pol_sigma70"/>
</dbReference>